<sequence length="213" mass="23202">MRELRRSLPRLGPLPDATVASRRQYAEHLRTAQRAIGIVGLEGCSTRQLDAKQPRVLAEHGTPSAEGEPSGRRPADQRGCAAACGEGGREGPPSEPGPPRLPRLALPEDSRVDPEHRGEVPLHRAVEVGLDPGHRELHAGRHGRVAGLVRHGPLVPGLPQVGDEHRLPKRDLHALPDAWHDLPAGEHLRARAALRQRRRRRGLSPPPYSTSPP</sequence>
<proteinExistence type="predicted"/>
<dbReference type="EMBL" id="GBEZ01020896">
    <property type="protein sequence ID" value="JAC65808.1"/>
    <property type="molecule type" value="Transcribed_RNA"/>
</dbReference>
<feature type="compositionally biased region" description="Pro residues" evidence="1">
    <location>
        <begin position="204"/>
        <end position="213"/>
    </location>
</feature>
<protein>
    <submittedName>
        <fullName evidence="2">Uncharacterized protein</fullName>
    </submittedName>
</protein>
<accession>A0A061R1G4</accession>
<feature type="region of interest" description="Disordered" evidence="1">
    <location>
        <begin position="192"/>
        <end position="213"/>
    </location>
</feature>
<name>A0A061R1G4_9CHLO</name>
<evidence type="ECO:0000313" key="2">
    <source>
        <dbReference type="EMBL" id="JAC65808.1"/>
    </source>
</evidence>
<feature type="compositionally biased region" description="Basic and acidic residues" evidence="1">
    <location>
        <begin position="106"/>
        <end position="137"/>
    </location>
</feature>
<reference evidence="2" key="1">
    <citation type="submission" date="2014-05" db="EMBL/GenBank/DDBJ databases">
        <title>The transcriptome of the halophilic microalga Tetraselmis sp. GSL018 isolated from the Great Salt Lake, Utah.</title>
        <authorList>
            <person name="Jinkerson R.E."/>
            <person name="D'Adamo S."/>
            <person name="Posewitz M.C."/>
        </authorList>
    </citation>
    <scope>NUCLEOTIDE SEQUENCE</scope>
    <source>
        <strain evidence="2">GSL018</strain>
    </source>
</reference>
<organism evidence="2">
    <name type="scientific">Tetraselmis sp. GSL018</name>
    <dbReference type="NCBI Taxonomy" id="582737"/>
    <lineage>
        <taxon>Eukaryota</taxon>
        <taxon>Viridiplantae</taxon>
        <taxon>Chlorophyta</taxon>
        <taxon>core chlorophytes</taxon>
        <taxon>Chlorodendrophyceae</taxon>
        <taxon>Chlorodendrales</taxon>
        <taxon>Chlorodendraceae</taxon>
        <taxon>Tetraselmis</taxon>
    </lineage>
</organism>
<gene>
    <name evidence="2" type="ORF">TSPGSL018_15207</name>
</gene>
<dbReference type="AlphaFoldDB" id="A0A061R1G4"/>
<evidence type="ECO:0000256" key="1">
    <source>
        <dbReference type="SAM" id="MobiDB-lite"/>
    </source>
</evidence>
<feature type="region of interest" description="Disordered" evidence="1">
    <location>
        <begin position="52"/>
        <end position="137"/>
    </location>
</feature>
<feature type="compositionally biased region" description="Basic residues" evidence="1">
    <location>
        <begin position="192"/>
        <end position="202"/>
    </location>
</feature>